<evidence type="ECO:0008006" key="5">
    <source>
        <dbReference type="Google" id="ProtNLM"/>
    </source>
</evidence>
<feature type="region of interest" description="Disordered" evidence="1">
    <location>
        <begin position="211"/>
        <end position="236"/>
    </location>
</feature>
<dbReference type="NCBIfam" id="NF047640">
    <property type="entry name" value="gliding_AgmC_N"/>
    <property type="match status" value="1"/>
</dbReference>
<feature type="region of interest" description="Disordered" evidence="1">
    <location>
        <begin position="476"/>
        <end position="495"/>
    </location>
</feature>
<sequence>MRITLALIVGLLLAQVARAEPDSFGLGTGRDGTLTVVPGNPLPLSVASPLGKNAVAGDQELVVSSAIVSSGDLVMIHESSGLSPAPDVGNSKGVSLTGSIALGRWELARVEAVTTSAPPTLVLTAPLRYAYTASRAQVVRVAEYADLIVQPGARLTASPWTGKAGGILAMLVTGKVINEGRIDADGMGAQGGSFQVGADLMGCTGLELERAKGGSSRGEGVAGVSSRTGISSGRGNLANGGGGGNCSASGGGGGGHGGVGGQGGRTATADGQRDEGGLGGAALNYSVFERFAFGGGGGAGHGYDTSGSGGAAGGGVVFIRASAFDGKGVYSASGAAAVASSGNDGAGGGGAGGAVMLRAADILNCGAVEARGGAGGDVRMDKEPLGPGGGGAGGRVLLQARGVSCLANVSAGSAGVSAYPGAGSYGATPVSTASDAGTPDGGPLPDGGTSSGGTSAGTVQQVDGAFQVPVTPVITAPASGETSTSTRPRFEGTAGTNGPIVHIVVDGREIGAVVPGSDGRFTYDPTTPLAAGAHQVVAWAESLGVASSASTPVRFTTPAVVLADGGVVQMAVLVVPGNGDTVGPTPLFAGTAPNGVNVGVVIDDGPDIIVPLDLLGRFRYQVPESDPLSVGPHKVTVHSHNEAGDDGPYSDVVGFEVAVPGADGGTNGDAGTVDPAVPMVLVPEQGATVDPTFMFVGVALPGTTVRLEVDGTALALATADDEGVFRHVLTADTALEMGAHKVVAQVVTEEGEAGPMSPEVGFQVRGPTDLDVGCGCGTAPAGMISLWALVGLGALARRRRARS</sequence>
<protein>
    <recommendedName>
        <fullName evidence="5">Hemagglutinin</fullName>
    </recommendedName>
</protein>
<evidence type="ECO:0000256" key="2">
    <source>
        <dbReference type="SAM" id="SignalP"/>
    </source>
</evidence>
<reference evidence="3 4" key="1">
    <citation type="submission" date="2021-02" db="EMBL/GenBank/DDBJ databases">
        <title>De Novo genome assembly of isolated myxobacteria.</title>
        <authorList>
            <person name="Stevens D.C."/>
        </authorList>
    </citation>
    <scope>NUCLEOTIDE SEQUENCE [LARGE SCALE GENOMIC DNA]</scope>
    <source>
        <strain evidence="3 4">ATCC 29039</strain>
    </source>
</reference>
<name>A0ABS3DH66_9BACT</name>
<feature type="signal peptide" evidence="2">
    <location>
        <begin position="1"/>
        <end position="19"/>
    </location>
</feature>
<comment type="caution">
    <text evidence="3">The sequence shown here is derived from an EMBL/GenBank/DDBJ whole genome shotgun (WGS) entry which is preliminary data.</text>
</comment>
<proteinExistence type="predicted"/>
<feature type="region of interest" description="Disordered" evidence="1">
    <location>
        <begin position="430"/>
        <end position="458"/>
    </location>
</feature>
<gene>
    <name evidence="3" type="ORF">JYK02_24375</name>
</gene>
<dbReference type="Proteomes" id="UP000664052">
    <property type="component" value="Unassembled WGS sequence"/>
</dbReference>
<dbReference type="InterPro" id="IPR013783">
    <property type="entry name" value="Ig-like_fold"/>
</dbReference>
<dbReference type="EMBL" id="JAFIMU010000007">
    <property type="protein sequence ID" value="MBN8230655.1"/>
    <property type="molecule type" value="Genomic_DNA"/>
</dbReference>
<organism evidence="3 4">
    <name type="scientific">Corallococcus macrosporus</name>
    <dbReference type="NCBI Taxonomy" id="35"/>
    <lineage>
        <taxon>Bacteria</taxon>
        <taxon>Pseudomonadati</taxon>
        <taxon>Myxococcota</taxon>
        <taxon>Myxococcia</taxon>
        <taxon>Myxococcales</taxon>
        <taxon>Cystobacterineae</taxon>
        <taxon>Myxococcaceae</taxon>
        <taxon>Corallococcus</taxon>
    </lineage>
</organism>
<dbReference type="Gene3D" id="2.60.40.10">
    <property type="entry name" value="Immunoglobulins"/>
    <property type="match status" value="1"/>
</dbReference>
<accession>A0ABS3DH66</accession>
<dbReference type="RefSeq" id="WP_207054414.1">
    <property type="nucleotide sequence ID" value="NZ_JAFIMU010000007.1"/>
</dbReference>
<feature type="compositionally biased region" description="Low complexity" evidence="1">
    <location>
        <begin position="435"/>
        <end position="448"/>
    </location>
</feature>
<keyword evidence="4" id="KW-1185">Reference proteome</keyword>
<evidence type="ECO:0000313" key="4">
    <source>
        <dbReference type="Proteomes" id="UP000664052"/>
    </source>
</evidence>
<evidence type="ECO:0000313" key="3">
    <source>
        <dbReference type="EMBL" id="MBN8230655.1"/>
    </source>
</evidence>
<dbReference type="InterPro" id="IPR058184">
    <property type="entry name" value="AgmC-like_N"/>
</dbReference>
<evidence type="ECO:0000256" key="1">
    <source>
        <dbReference type="SAM" id="MobiDB-lite"/>
    </source>
</evidence>
<feature type="chain" id="PRO_5047134889" description="Hemagglutinin" evidence="2">
    <location>
        <begin position="20"/>
        <end position="803"/>
    </location>
</feature>
<keyword evidence="2" id="KW-0732">Signal</keyword>